<feature type="short sequence motif" description="Important for interaction with partner proteins" evidence="2">
    <location>
        <begin position="131"/>
        <end position="136"/>
    </location>
</feature>
<dbReference type="PANTHER" id="PTHR10302">
    <property type="entry name" value="SINGLE-STRANDED DNA-BINDING PROTEIN"/>
    <property type="match status" value="1"/>
</dbReference>
<dbReference type="RefSeq" id="WP_015263851.1">
    <property type="nucleotide sequence ID" value="NC_019903.1"/>
</dbReference>
<keyword evidence="2" id="KW-0227">DNA damage</keyword>
<sequence length="136" mass="14971">MLNRVVLIGRLTKDPELRYTPNGVAVASFTLAVDRNFKNASGEREADFIPCVVYRQLAELCANYLSKGKLAAVDGRLQVRTYDGQDGQRRWVYEIVAENVRFLSPKDGNSGHGSSSGSSDVGTYGHEVSLDDDIPF</sequence>
<dbReference type="HOGENOM" id="CLU_078758_6_1_9"/>
<comment type="function">
    <text evidence="2">Plays an important role in DNA replication, recombination and repair. Binds to ssDNA and to an array of partner proteins to recruit them to their sites of action during DNA metabolism.</text>
</comment>
<dbReference type="GO" id="GO:0003697">
    <property type="term" value="F:single-stranded DNA binding"/>
    <property type="evidence" value="ECO:0007669"/>
    <property type="project" value="UniProtKB-UniRule"/>
</dbReference>
<dbReference type="eggNOG" id="COG0629">
    <property type="taxonomic scope" value="Bacteria"/>
</dbReference>
<reference evidence="6" key="1">
    <citation type="submission" date="2012-02" db="EMBL/GenBank/DDBJ databases">
        <title>Complete sequence of Desulfitobacterium dichloroeliminans LMG P-21439.</title>
        <authorList>
            <person name="Lucas S."/>
            <person name="Han J."/>
            <person name="Lapidus A."/>
            <person name="Cheng J.-F."/>
            <person name="Goodwin L."/>
            <person name="Pitluck S."/>
            <person name="Peters L."/>
            <person name="Ovchinnikova G."/>
            <person name="Teshima H."/>
            <person name="Detter J.C."/>
            <person name="Han C."/>
            <person name="Tapia R."/>
            <person name="Land M."/>
            <person name="Hauser L."/>
            <person name="Kyrpides N."/>
            <person name="Ivanova N."/>
            <person name="Pagani I."/>
            <person name="Kruse T."/>
            <person name="de Vos W.M."/>
            <person name="Boon N."/>
            <person name="Smidt H."/>
            <person name="Woyke T."/>
        </authorList>
    </citation>
    <scope>NUCLEOTIDE SEQUENCE [LARGE SCALE GENOMIC DNA]</scope>
    <source>
        <strain evidence="6">LMG P-21439 / DCA1</strain>
    </source>
</reference>
<keyword evidence="6" id="KW-1185">Reference proteome</keyword>
<accession>L0FCF1</accession>
<evidence type="ECO:0000313" key="5">
    <source>
        <dbReference type="EMBL" id="AGA70897.1"/>
    </source>
</evidence>
<dbReference type="GO" id="GO:0006310">
    <property type="term" value="P:DNA recombination"/>
    <property type="evidence" value="ECO:0007669"/>
    <property type="project" value="UniProtKB-UniRule"/>
</dbReference>
<keyword evidence="2" id="KW-0234">DNA repair</keyword>
<dbReference type="GO" id="GO:0009295">
    <property type="term" value="C:nucleoid"/>
    <property type="evidence" value="ECO:0007669"/>
    <property type="project" value="TreeGrafter"/>
</dbReference>
<keyword evidence="2" id="KW-0233">DNA recombination</keyword>
<dbReference type="Gene3D" id="2.40.50.140">
    <property type="entry name" value="Nucleic acid-binding proteins"/>
    <property type="match status" value="1"/>
</dbReference>
<dbReference type="KEGG" id="ddl:Desdi_3514"/>
<evidence type="ECO:0000256" key="3">
    <source>
        <dbReference type="PIRNR" id="PIRNR002070"/>
    </source>
</evidence>
<keyword evidence="1 2" id="KW-0238">DNA-binding</keyword>
<dbReference type="NCBIfam" id="TIGR00621">
    <property type="entry name" value="ssb"/>
    <property type="match status" value="1"/>
</dbReference>
<comment type="caution">
    <text evidence="2">Lacks conserved residue(s) required for the propagation of feature annotation.</text>
</comment>
<dbReference type="AlphaFoldDB" id="L0FCF1"/>
<proteinExistence type="inferred from homology"/>
<dbReference type="STRING" id="871963.Desdi_3514"/>
<dbReference type="Proteomes" id="UP000010797">
    <property type="component" value="Chromosome"/>
</dbReference>
<dbReference type="GO" id="GO:0006260">
    <property type="term" value="P:DNA replication"/>
    <property type="evidence" value="ECO:0007669"/>
    <property type="project" value="UniProtKB-UniRule"/>
</dbReference>
<dbReference type="EMBL" id="CP003344">
    <property type="protein sequence ID" value="AGA70897.1"/>
    <property type="molecule type" value="Genomic_DNA"/>
</dbReference>
<dbReference type="CDD" id="cd04496">
    <property type="entry name" value="SSB_OBF"/>
    <property type="match status" value="1"/>
</dbReference>
<evidence type="ECO:0000256" key="2">
    <source>
        <dbReference type="HAMAP-Rule" id="MF_00984"/>
    </source>
</evidence>
<dbReference type="InterPro" id="IPR011344">
    <property type="entry name" value="ssDNA-bd"/>
</dbReference>
<evidence type="ECO:0000256" key="4">
    <source>
        <dbReference type="SAM" id="MobiDB-lite"/>
    </source>
</evidence>
<dbReference type="FunFam" id="2.40.50.140:FF:000084">
    <property type="entry name" value="Single-stranded DNA-binding protein"/>
    <property type="match status" value="1"/>
</dbReference>
<comment type="subunit">
    <text evidence="2">Homotetramer.</text>
</comment>
<dbReference type="Pfam" id="PF00436">
    <property type="entry name" value="SSB"/>
    <property type="match status" value="1"/>
</dbReference>
<dbReference type="OrthoDB" id="9809878at2"/>
<protein>
    <recommendedName>
        <fullName evidence="2 3">Single-stranded DNA-binding protein</fullName>
        <shortName evidence="2">SSB</shortName>
    </recommendedName>
</protein>
<dbReference type="SUPFAM" id="SSF50249">
    <property type="entry name" value="Nucleic acid-binding proteins"/>
    <property type="match status" value="1"/>
</dbReference>
<dbReference type="HAMAP" id="MF_00984">
    <property type="entry name" value="SSB"/>
    <property type="match status" value="1"/>
</dbReference>
<feature type="region of interest" description="Disordered" evidence="4">
    <location>
        <begin position="103"/>
        <end position="136"/>
    </location>
</feature>
<dbReference type="PROSITE" id="PS50935">
    <property type="entry name" value="SSB"/>
    <property type="match status" value="1"/>
</dbReference>
<evidence type="ECO:0000313" key="6">
    <source>
        <dbReference type="Proteomes" id="UP000010797"/>
    </source>
</evidence>
<dbReference type="InterPro" id="IPR000424">
    <property type="entry name" value="Primosome_PriB/ssb"/>
</dbReference>
<organism evidence="5 6">
    <name type="scientific">Desulfitobacterium dichloroeliminans (strain LMG P-21439 / DCA1)</name>
    <dbReference type="NCBI Taxonomy" id="871963"/>
    <lineage>
        <taxon>Bacteria</taxon>
        <taxon>Bacillati</taxon>
        <taxon>Bacillota</taxon>
        <taxon>Clostridia</taxon>
        <taxon>Eubacteriales</taxon>
        <taxon>Desulfitobacteriaceae</taxon>
        <taxon>Desulfitobacterium</taxon>
    </lineage>
</organism>
<dbReference type="InterPro" id="IPR012340">
    <property type="entry name" value="NA-bd_OB-fold"/>
</dbReference>
<gene>
    <name evidence="5" type="ordered locus">Desdi_3514</name>
</gene>
<keyword evidence="2" id="KW-0235">DNA replication</keyword>
<dbReference type="PIRSF" id="PIRSF002070">
    <property type="entry name" value="SSB"/>
    <property type="match status" value="1"/>
</dbReference>
<evidence type="ECO:0000256" key="1">
    <source>
        <dbReference type="ARBA" id="ARBA00023125"/>
    </source>
</evidence>
<name>L0FCF1_DESDL</name>
<feature type="compositionally biased region" description="Low complexity" evidence="4">
    <location>
        <begin position="112"/>
        <end position="125"/>
    </location>
</feature>
<dbReference type="GO" id="GO:0006281">
    <property type="term" value="P:DNA repair"/>
    <property type="evidence" value="ECO:0007669"/>
    <property type="project" value="UniProtKB-UniRule"/>
</dbReference>
<dbReference type="PANTHER" id="PTHR10302:SF27">
    <property type="entry name" value="SINGLE-STRANDED DNA-BINDING PROTEIN"/>
    <property type="match status" value="1"/>
</dbReference>